<comment type="similarity">
    <text evidence="2">Belongs to the 5'-nucleotidase family.</text>
</comment>
<dbReference type="Gene3D" id="3.60.21.10">
    <property type="match status" value="1"/>
</dbReference>
<dbReference type="SUPFAM" id="SSF55816">
    <property type="entry name" value="5'-nucleotidase (syn. UDP-sugar hydrolase), C-terminal domain"/>
    <property type="match status" value="1"/>
</dbReference>
<reference evidence="5 6" key="1">
    <citation type="submission" date="2018-07" db="EMBL/GenBank/DDBJ databases">
        <title>Genomic Encyclopedia of Type Strains, Phase IV (KMG-IV): sequencing the most valuable type-strain genomes for metagenomic binning, comparative biology and taxonomic classification.</title>
        <authorList>
            <person name="Goeker M."/>
        </authorList>
    </citation>
    <scope>NUCLEOTIDE SEQUENCE [LARGE SCALE GENOMIC DNA]</scope>
    <source>
        <strain evidence="5 6">DSM 21410</strain>
    </source>
</reference>
<dbReference type="InterPro" id="IPR008334">
    <property type="entry name" value="5'-Nucleotdase_C"/>
</dbReference>
<protein>
    <submittedName>
        <fullName evidence="5">2',3'-cyclic-nucleotide 2'-phosphodiesterase (5'-nucleotidase family)</fullName>
    </submittedName>
</protein>
<evidence type="ECO:0000259" key="3">
    <source>
        <dbReference type="Pfam" id="PF00149"/>
    </source>
</evidence>
<dbReference type="Pfam" id="PF00149">
    <property type="entry name" value="Metallophos"/>
    <property type="match status" value="1"/>
</dbReference>
<accession>A0A368ZZ14</accession>
<name>A0A368ZZ14_9FLAO</name>
<gene>
    <name evidence="5" type="ORF">DES35_10419</name>
</gene>
<dbReference type="PANTHER" id="PTHR11575">
    <property type="entry name" value="5'-NUCLEOTIDASE-RELATED"/>
    <property type="match status" value="1"/>
</dbReference>
<dbReference type="InterPro" id="IPR006179">
    <property type="entry name" value="5_nucleotidase/apyrase"/>
</dbReference>
<keyword evidence="2" id="KW-0378">Hydrolase</keyword>
<feature type="domain" description="Calcineurin-like phosphoesterase" evidence="3">
    <location>
        <begin position="52"/>
        <end position="273"/>
    </location>
</feature>
<dbReference type="GO" id="GO:0016787">
    <property type="term" value="F:hydrolase activity"/>
    <property type="evidence" value="ECO:0007669"/>
    <property type="project" value="UniProtKB-KW"/>
</dbReference>
<evidence type="ECO:0000313" key="6">
    <source>
        <dbReference type="Proteomes" id="UP000253517"/>
    </source>
</evidence>
<evidence type="ECO:0000256" key="1">
    <source>
        <dbReference type="ARBA" id="ARBA00022729"/>
    </source>
</evidence>
<dbReference type="AlphaFoldDB" id="A0A368ZZ14"/>
<dbReference type="Proteomes" id="UP000253517">
    <property type="component" value="Unassembled WGS sequence"/>
</dbReference>
<evidence type="ECO:0000259" key="4">
    <source>
        <dbReference type="Pfam" id="PF02872"/>
    </source>
</evidence>
<dbReference type="Pfam" id="PF02872">
    <property type="entry name" value="5_nucleotid_C"/>
    <property type="match status" value="1"/>
</dbReference>
<sequence length="564" mass="63893">MYSEKRRNFLKKVLLSTAGLSSGLWHGLWAKDEETEIEEFSDRGTSGRTILNILQTTDVHCQVFPHDELFWENNQAVFRQCGGYAHLASFFAQERKRYKNTFIVDTGDMFQGSELSVKTTGKALVPILNYLNYDLYLPGNWEVVYYKSAMQDLMGSLRGPKVCANMFHDAGNGKKGEMIFPPYYIWNVAGIKIGFLGYTDPLVPKRQSPAYSRGIVYTEPEENLAHFVEVLRNQEKCAYVIILAHLGLSQQIYLSNQPACEGVDIILGGDTHERVRRPIQGKYAKVVEPGAFGSFVGRLQLVVQDGKIVDEIYKLEEVTSNQYQPDQKLQKLIDELEKPFAEDLHMVIGYSTLPLYRYFVIENTIDTLILDAMRWQLPDADIVLSNGFRFCPPRVKTDHTDNIPITSAYLYDMFPVDATLRTGQVTGEQISQWIEKELHNVFAQNAKERFGGWVVKFDGMKVTFKAYAGKGQRVQSITIGGQPLDNNRMYTIVACEREGDPEDVLCRFSNVRNAKNLPISMHSMIRNYLAANSPVTPTPKGNAIALDAPSNLLTQVYGVDYQFV</sequence>
<dbReference type="Gene3D" id="3.90.780.10">
    <property type="entry name" value="5'-Nucleotidase, C-terminal domain"/>
    <property type="match status" value="1"/>
</dbReference>
<dbReference type="SUPFAM" id="SSF56300">
    <property type="entry name" value="Metallo-dependent phosphatases"/>
    <property type="match status" value="1"/>
</dbReference>
<dbReference type="PANTHER" id="PTHR11575:SF42">
    <property type="entry name" value="SULFUR OXIDATION PROTEIN SOXB"/>
    <property type="match status" value="1"/>
</dbReference>
<dbReference type="EMBL" id="QPJS01000004">
    <property type="protein sequence ID" value="RCX02260.1"/>
    <property type="molecule type" value="Genomic_DNA"/>
</dbReference>
<dbReference type="GO" id="GO:0030288">
    <property type="term" value="C:outer membrane-bounded periplasmic space"/>
    <property type="evidence" value="ECO:0007669"/>
    <property type="project" value="TreeGrafter"/>
</dbReference>
<dbReference type="InterPro" id="IPR004843">
    <property type="entry name" value="Calcineurin-like_PHP"/>
</dbReference>
<dbReference type="GO" id="GO:0009166">
    <property type="term" value="P:nucleotide catabolic process"/>
    <property type="evidence" value="ECO:0007669"/>
    <property type="project" value="InterPro"/>
</dbReference>
<evidence type="ECO:0000256" key="2">
    <source>
        <dbReference type="RuleBase" id="RU362119"/>
    </source>
</evidence>
<proteinExistence type="inferred from homology"/>
<dbReference type="RefSeq" id="WP_037360489.1">
    <property type="nucleotide sequence ID" value="NZ_BHZF01000006.1"/>
</dbReference>
<feature type="domain" description="5'-Nucleotidase C-terminal" evidence="4">
    <location>
        <begin position="360"/>
        <end position="493"/>
    </location>
</feature>
<keyword evidence="1" id="KW-0732">Signal</keyword>
<evidence type="ECO:0000313" key="5">
    <source>
        <dbReference type="EMBL" id="RCX02260.1"/>
    </source>
</evidence>
<dbReference type="PRINTS" id="PR01607">
    <property type="entry name" value="APYRASEFAMLY"/>
</dbReference>
<dbReference type="InterPro" id="IPR029052">
    <property type="entry name" value="Metallo-depent_PP-like"/>
</dbReference>
<dbReference type="InterPro" id="IPR036907">
    <property type="entry name" value="5'-Nucleotdase_C_sf"/>
</dbReference>
<organism evidence="5 6">
    <name type="scientific">Schleiferia thermophila</name>
    <dbReference type="NCBI Taxonomy" id="884107"/>
    <lineage>
        <taxon>Bacteria</taxon>
        <taxon>Pseudomonadati</taxon>
        <taxon>Bacteroidota</taxon>
        <taxon>Flavobacteriia</taxon>
        <taxon>Flavobacteriales</taxon>
        <taxon>Schleiferiaceae</taxon>
        <taxon>Schleiferia</taxon>
    </lineage>
</organism>
<keyword evidence="6" id="KW-1185">Reference proteome</keyword>
<keyword evidence="2" id="KW-0547">Nucleotide-binding</keyword>
<dbReference type="GO" id="GO:0000166">
    <property type="term" value="F:nucleotide binding"/>
    <property type="evidence" value="ECO:0007669"/>
    <property type="project" value="UniProtKB-KW"/>
</dbReference>
<comment type="caution">
    <text evidence="5">The sequence shown here is derived from an EMBL/GenBank/DDBJ whole genome shotgun (WGS) entry which is preliminary data.</text>
</comment>